<dbReference type="STRING" id="42156.A0A3P6SZS8"/>
<dbReference type="EMBL" id="UYRX01000377">
    <property type="protein sequence ID" value="VDK81192.1"/>
    <property type="molecule type" value="Genomic_DNA"/>
</dbReference>
<accession>A0A3P6SZS8</accession>
<dbReference type="Proteomes" id="UP000277928">
    <property type="component" value="Unassembled WGS sequence"/>
</dbReference>
<dbReference type="PANTHER" id="PTHR37973">
    <property type="entry name" value="CHONDROITIN PROTEOGLYCAN 3"/>
    <property type="match status" value="1"/>
</dbReference>
<name>A0A3P6SZS8_LITSI</name>
<proteinExistence type="predicted"/>
<evidence type="ECO:0000313" key="2">
    <source>
        <dbReference type="Proteomes" id="UP000277928"/>
    </source>
</evidence>
<reference evidence="1 2" key="1">
    <citation type="submission" date="2018-08" db="EMBL/GenBank/DDBJ databases">
        <authorList>
            <person name="Laetsch R D."/>
            <person name="Stevens L."/>
            <person name="Kumar S."/>
            <person name="Blaxter L. M."/>
        </authorList>
    </citation>
    <scope>NUCLEOTIDE SEQUENCE [LARGE SCALE GENOMIC DNA]</scope>
</reference>
<dbReference type="AlphaFoldDB" id="A0A3P6SZS8"/>
<sequence>MLLRLNAVAGILGTKTIIVKKASKKAARKEHDHGLAAPRNLSYFRLDGHSTLYALEALQIFWEILFKKGKMFDLTTVILFGATLMTAACSVPKLREFSFVSDSSDFYNWTRLSRELIAEKGGKPVIPVCSPMKNCTADLECHGGKCVGIAVGTCNCGACLQFAPCKSDVDCGGLRGACTNQKYCDCDKGFKCAGLKGIFDALLTVCNRKECKPNKSSCFGLPCNDGICTCASQP</sequence>
<dbReference type="OrthoDB" id="5816387at2759"/>
<dbReference type="InterPro" id="IPR039260">
    <property type="entry name" value="Cpg-3"/>
</dbReference>
<protein>
    <submittedName>
        <fullName evidence="1">Uncharacterized protein</fullName>
    </submittedName>
</protein>
<evidence type="ECO:0000313" key="1">
    <source>
        <dbReference type="EMBL" id="VDK81192.1"/>
    </source>
</evidence>
<organism evidence="1 2">
    <name type="scientific">Litomosoides sigmodontis</name>
    <name type="common">Filarial nematode worm</name>
    <dbReference type="NCBI Taxonomy" id="42156"/>
    <lineage>
        <taxon>Eukaryota</taxon>
        <taxon>Metazoa</taxon>
        <taxon>Ecdysozoa</taxon>
        <taxon>Nematoda</taxon>
        <taxon>Chromadorea</taxon>
        <taxon>Rhabditida</taxon>
        <taxon>Spirurina</taxon>
        <taxon>Spiruromorpha</taxon>
        <taxon>Filarioidea</taxon>
        <taxon>Onchocercidae</taxon>
        <taxon>Litomosoides</taxon>
    </lineage>
</organism>
<dbReference type="PANTHER" id="PTHR37973:SF1">
    <property type="entry name" value="DICKKOPF_N DOMAIN-CONTAINING PROTEIN"/>
    <property type="match status" value="1"/>
</dbReference>
<keyword evidence="2" id="KW-1185">Reference proteome</keyword>
<gene>
    <name evidence="1" type="ORF">NLS_LOCUS5219</name>
</gene>